<sequence>MKISSIQLLGYPVFSESLSTIPWQKKLVINTINGHSYTVAKSDLQFRKALQESDVLLPDGASVVMGMKMLQGQNIQKIAGYDLFIFLMDYLNQRKGKCFFLGSMDHTLDKMRSRAMKEFPNVQIGSFSPPYKPVFSAEDNRIMQDQVNQFKPDVLFVGMTAPKQEKWVNDNKNKLDAVAICSIGAVFDFYAGTSNRPPQWMINLKLEWLGRLLKEPKRMWKRYLLSTPVFFIDVFLYKLGFKNRIHIN</sequence>
<dbReference type="EMBL" id="FONW01000001">
    <property type="protein sequence ID" value="SFE41453.1"/>
    <property type="molecule type" value="Genomic_DNA"/>
</dbReference>
<dbReference type="InterPro" id="IPR004629">
    <property type="entry name" value="WecG_TagA_CpsF"/>
</dbReference>
<protein>
    <submittedName>
        <fullName evidence="3">N-acetylglucosaminyldiphosphoundecaprenol N-acetyl-beta-D-mannosaminyltransferase</fullName>
    </submittedName>
</protein>
<evidence type="ECO:0000313" key="3">
    <source>
        <dbReference type="EMBL" id="SFE41453.1"/>
    </source>
</evidence>
<name>A0A1I2AEN5_9BACT</name>
<evidence type="ECO:0000313" key="4">
    <source>
        <dbReference type="Proteomes" id="UP000198964"/>
    </source>
</evidence>
<dbReference type="RefSeq" id="WP_093917842.1">
    <property type="nucleotide sequence ID" value="NZ_FONW01000001.1"/>
</dbReference>
<evidence type="ECO:0000256" key="1">
    <source>
        <dbReference type="ARBA" id="ARBA00022676"/>
    </source>
</evidence>
<keyword evidence="1" id="KW-0328">Glycosyltransferase</keyword>
<proteinExistence type="predicted"/>
<organism evidence="3 4">
    <name type="scientific">Sunxiuqinia elliptica</name>
    <dbReference type="NCBI Taxonomy" id="655355"/>
    <lineage>
        <taxon>Bacteria</taxon>
        <taxon>Pseudomonadati</taxon>
        <taxon>Bacteroidota</taxon>
        <taxon>Bacteroidia</taxon>
        <taxon>Marinilabiliales</taxon>
        <taxon>Prolixibacteraceae</taxon>
        <taxon>Sunxiuqinia</taxon>
    </lineage>
</organism>
<dbReference type="PANTHER" id="PTHR34136:SF1">
    <property type="entry name" value="UDP-N-ACETYL-D-MANNOSAMINURONIC ACID TRANSFERASE"/>
    <property type="match status" value="1"/>
</dbReference>
<dbReference type="PANTHER" id="PTHR34136">
    <property type="match status" value="1"/>
</dbReference>
<keyword evidence="2 3" id="KW-0808">Transferase</keyword>
<accession>A0A1I2AEN5</accession>
<dbReference type="Proteomes" id="UP000198964">
    <property type="component" value="Unassembled WGS sequence"/>
</dbReference>
<reference evidence="3 4" key="1">
    <citation type="submission" date="2016-10" db="EMBL/GenBank/DDBJ databases">
        <authorList>
            <person name="de Groot N.N."/>
        </authorList>
    </citation>
    <scope>NUCLEOTIDE SEQUENCE [LARGE SCALE GENOMIC DNA]</scope>
    <source>
        <strain evidence="3 4">CGMCC 1.9156</strain>
    </source>
</reference>
<dbReference type="NCBIfam" id="TIGR00696">
    <property type="entry name" value="wecG_tagA_cpsF"/>
    <property type="match status" value="1"/>
</dbReference>
<keyword evidence="4" id="KW-1185">Reference proteome</keyword>
<gene>
    <name evidence="3" type="ORF">SAMN05216283_10180</name>
</gene>
<dbReference type="CDD" id="cd06533">
    <property type="entry name" value="Glyco_transf_WecG_TagA"/>
    <property type="match status" value="1"/>
</dbReference>
<dbReference type="AlphaFoldDB" id="A0A1I2AEN5"/>
<evidence type="ECO:0000256" key="2">
    <source>
        <dbReference type="ARBA" id="ARBA00022679"/>
    </source>
</evidence>
<dbReference type="GO" id="GO:0016758">
    <property type="term" value="F:hexosyltransferase activity"/>
    <property type="evidence" value="ECO:0007669"/>
    <property type="project" value="TreeGrafter"/>
</dbReference>
<dbReference type="Pfam" id="PF03808">
    <property type="entry name" value="Glyco_tran_WecG"/>
    <property type="match status" value="1"/>
</dbReference>
<dbReference type="STRING" id="655355.SAMN05216283_10180"/>